<feature type="transmembrane region" description="Helical" evidence="1">
    <location>
        <begin position="107"/>
        <end position="123"/>
    </location>
</feature>
<gene>
    <name evidence="2" type="ORF">DBV39_15630</name>
</gene>
<dbReference type="OrthoDB" id="6402284at2"/>
<keyword evidence="1" id="KW-1133">Transmembrane helix</keyword>
<feature type="transmembrane region" description="Helical" evidence="1">
    <location>
        <begin position="6"/>
        <end position="28"/>
    </location>
</feature>
<dbReference type="EMBL" id="CP028901">
    <property type="protein sequence ID" value="AWB34926.1"/>
    <property type="molecule type" value="Genomic_DNA"/>
</dbReference>
<dbReference type="AlphaFoldDB" id="A0A2R4XM93"/>
<keyword evidence="3" id="KW-1185">Reference proteome</keyword>
<name>A0A2R4XM93_9BURK</name>
<evidence type="ECO:0000256" key="1">
    <source>
        <dbReference type="SAM" id="Phobius"/>
    </source>
</evidence>
<proteinExistence type="predicted"/>
<sequence length="182" mass="20691">MSENWGPLYTSITLFIAPLVLTMLGMLIKPLANYADRYVLKHLLGWATNPKSEARDKEEDLLKHQIRHRHLGDLNGKIENPFQLCKDYVEYKQLSTTFMALLARYGFYRNCAFISLTAGTAAVTLSTTWSGAITSASISLLAVVLFRKRAEEFYSYQAPAIYRAFLIDKITWKTREKDGVGN</sequence>
<protein>
    <submittedName>
        <fullName evidence="2">Uncharacterized protein</fullName>
    </submittedName>
</protein>
<dbReference type="KEGG" id="boz:DBV39_15630"/>
<evidence type="ECO:0000313" key="2">
    <source>
        <dbReference type="EMBL" id="AWB34926.1"/>
    </source>
</evidence>
<keyword evidence="1" id="KW-0812">Transmembrane</keyword>
<organism evidence="2 3">
    <name type="scientific">Orrella marina</name>
    <dbReference type="NCBI Taxonomy" id="2163011"/>
    <lineage>
        <taxon>Bacteria</taxon>
        <taxon>Pseudomonadati</taxon>
        <taxon>Pseudomonadota</taxon>
        <taxon>Betaproteobacteria</taxon>
        <taxon>Burkholderiales</taxon>
        <taxon>Alcaligenaceae</taxon>
        <taxon>Orrella</taxon>
    </lineage>
</organism>
<feature type="transmembrane region" description="Helical" evidence="1">
    <location>
        <begin position="129"/>
        <end position="146"/>
    </location>
</feature>
<dbReference type="RefSeq" id="WP_108622336.1">
    <property type="nucleotide sequence ID" value="NZ_CP028901.1"/>
</dbReference>
<reference evidence="2 3" key="1">
    <citation type="submission" date="2018-04" db="EMBL/GenBank/DDBJ databases">
        <title>Bordetella sp. HZ20 isolated from seawater.</title>
        <authorList>
            <person name="Sun C."/>
        </authorList>
    </citation>
    <scope>NUCLEOTIDE SEQUENCE [LARGE SCALE GENOMIC DNA]</scope>
    <source>
        <strain evidence="2 3">HZ20</strain>
    </source>
</reference>
<keyword evidence="1" id="KW-0472">Membrane</keyword>
<dbReference type="Proteomes" id="UP000244571">
    <property type="component" value="Chromosome"/>
</dbReference>
<evidence type="ECO:0000313" key="3">
    <source>
        <dbReference type="Proteomes" id="UP000244571"/>
    </source>
</evidence>
<accession>A0A2R4XM93</accession>